<dbReference type="AlphaFoldDB" id="A0A3R9ME95"/>
<dbReference type="InterPro" id="IPR036388">
    <property type="entry name" value="WH-like_DNA-bd_sf"/>
</dbReference>
<dbReference type="GO" id="GO:0003700">
    <property type="term" value="F:DNA-binding transcription factor activity"/>
    <property type="evidence" value="ECO:0007669"/>
    <property type="project" value="InterPro"/>
</dbReference>
<feature type="domain" description="HTH marR-type" evidence="1">
    <location>
        <begin position="3"/>
        <end position="137"/>
    </location>
</feature>
<sequence>MLSSILFYSLDKAIRQYRRMAQANIDQAGVAITIDQWLVLRVIEETDDLTQSDIAERVFKDQASVARMIRLLLDRGMLQAEPLPQDGRRTRLRVSAEGHRTLAAVEPVVLNNRAVALQGLSENDLNTLRFLLEQIATNCSKQPE</sequence>
<dbReference type="InterPro" id="IPR000835">
    <property type="entry name" value="HTH_MarR-typ"/>
</dbReference>
<dbReference type="Proteomes" id="UP000273500">
    <property type="component" value="Unassembled WGS sequence"/>
</dbReference>
<dbReference type="OrthoDB" id="5327581at2"/>
<dbReference type="PANTHER" id="PTHR33164">
    <property type="entry name" value="TRANSCRIPTIONAL REGULATOR, MARR FAMILY"/>
    <property type="match status" value="1"/>
</dbReference>
<dbReference type="Gene3D" id="1.10.10.10">
    <property type="entry name" value="Winged helix-like DNA-binding domain superfamily/Winged helix DNA-binding domain"/>
    <property type="match status" value="1"/>
</dbReference>
<dbReference type="InterPro" id="IPR036390">
    <property type="entry name" value="WH_DNA-bd_sf"/>
</dbReference>
<dbReference type="EMBL" id="RWIT01000021">
    <property type="protein sequence ID" value="RSK43839.1"/>
    <property type="molecule type" value="Genomic_DNA"/>
</dbReference>
<reference evidence="2 3" key="1">
    <citation type="submission" date="2018-12" db="EMBL/GenBank/DDBJ databases">
        <authorList>
            <person name="Feng G."/>
            <person name="Zhu H."/>
        </authorList>
    </citation>
    <scope>NUCLEOTIDE SEQUENCE [LARGE SCALE GENOMIC DNA]</scope>
    <source>
        <strain evidence="2 3">KCTC 12533</strain>
    </source>
</reference>
<dbReference type="SMART" id="SM00347">
    <property type="entry name" value="HTH_MARR"/>
    <property type="match status" value="1"/>
</dbReference>
<name>A0A3R9ME95_9BACT</name>
<dbReference type="RefSeq" id="WP_125424256.1">
    <property type="nucleotide sequence ID" value="NZ_RWIT01000021.1"/>
</dbReference>
<dbReference type="PROSITE" id="PS50995">
    <property type="entry name" value="HTH_MARR_2"/>
    <property type="match status" value="1"/>
</dbReference>
<keyword evidence="3" id="KW-1185">Reference proteome</keyword>
<dbReference type="InterPro" id="IPR039422">
    <property type="entry name" value="MarR/SlyA-like"/>
</dbReference>
<dbReference type="PRINTS" id="PR00598">
    <property type="entry name" value="HTHMARR"/>
</dbReference>
<accession>A0A3R9ME95</accession>
<protein>
    <submittedName>
        <fullName evidence="2">MarR family transcriptional regulator</fullName>
    </submittedName>
</protein>
<dbReference type="SUPFAM" id="SSF46785">
    <property type="entry name" value="Winged helix' DNA-binding domain"/>
    <property type="match status" value="1"/>
</dbReference>
<proteinExistence type="predicted"/>
<gene>
    <name evidence="2" type="ORF">EI291_21030</name>
</gene>
<dbReference type="Pfam" id="PF12802">
    <property type="entry name" value="MarR_2"/>
    <property type="match status" value="1"/>
</dbReference>
<evidence type="ECO:0000313" key="2">
    <source>
        <dbReference type="EMBL" id="RSK43839.1"/>
    </source>
</evidence>
<evidence type="ECO:0000259" key="1">
    <source>
        <dbReference type="PROSITE" id="PS50995"/>
    </source>
</evidence>
<dbReference type="PANTHER" id="PTHR33164:SF43">
    <property type="entry name" value="HTH-TYPE TRANSCRIPTIONAL REPRESSOR YETL"/>
    <property type="match status" value="1"/>
</dbReference>
<comment type="caution">
    <text evidence="2">The sequence shown here is derived from an EMBL/GenBank/DDBJ whole genome shotgun (WGS) entry which is preliminary data.</text>
</comment>
<evidence type="ECO:0000313" key="3">
    <source>
        <dbReference type="Proteomes" id="UP000273500"/>
    </source>
</evidence>
<dbReference type="GO" id="GO:0006950">
    <property type="term" value="P:response to stress"/>
    <property type="evidence" value="ECO:0007669"/>
    <property type="project" value="TreeGrafter"/>
</dbReference>
<organism evidence="2 3">
    <name type="scientific">Hymenobacter rigui</name>
    <dbReference type="NCBI Taxonomy" id="334424"/>
    <lineage>
        <taxon>Bacteria</taxon>
        <taxon>Pseudomonadati</taxon>
        <taxon>Bacteroidota</taxon>
        <taxon>Cytophagia</taxon>
        <taxon>Cytophagales</taxon>
        <taxon>Hymenobacteraceae</taxon>
        <taxon>Hymenobacter</taxon>
    </lineage>
</organism>